<dbReference type="SUPFAM" id="SSF51556">
    <property type="entry name" value="Metallo-dependent hydrolases"/>
    <property type="match status" value="1"/>
</dbReference>
<dbReference type="InterPro" id="IPR005920">
    <property type="entry name" value="HutI"/>
</dbReference>
<feature type="binding site" evidence="7">
    <location>
        <position position="73"/>
    </location>
    <ligand>
        <name>Fe(3+)</name>
        <dbReference type="ChEBI" id="CHEBI:29034"/>
    </ligand>
</feature>
<dbReference type="RefSeq" id="WP_394839735.1">
    <property type="nucleotide sequence ID" value="NZ_CP089929.1"/>
</dbReference>
<feature type="binding site" evidence="7">
    <location>
        <position position="75"/>
    </location>
    <ligand>
        <name>Zn(2+)</name>
        <dbReference type="ChEBI" id="CHEBI:29105"/>
    </ligand>
</feature>
<feature type="domain" description="Amidohydrolase-related" evidence="8">
    <location>
        <begin position="64"/>
        <end position="387"/>
    </location>
</feature>
<sequence>MSSTRKAFAASRIVTCDEARATSGDPLGAVANGAVVLEAGKIAWVGPRQELDPAVPVTDLGNAVVTPGLVDAHTHLAWAGSRHGEYAVRMAGGDYEAIAKAGGGIVSTFRAVSEASHEELRALLTARLRRVAQLGVTTCEVKSGYGLLPEHELKQLRVIASCANEADLPGIVPTFLALHALPPEARTDRAGYVRRVIDELLPRVKEENLATYVDAYLDANAFQIDEGRALGERARSFGFQLRLHVGQFADIGGAELAAELGAHSVDHLEAVGDAGIAALHEAGTHAVLLPIASFTLKQAPPPVAKLRAAGVPLVVASDANPGTAPSESLPLALALAVRNYDVTPEEALLGATRLAARSLGLNDRGALRAGAAADLVVWDLPHEHAIVQPWGTPRTRLVLRNGAAISGTL</sequence>
<evidence type="ECO:0000313" key="9">
    <source>
        <dbReference type="EMBL" id="WXB10057.1"/>
    </source>
</evidence>
<feature type="binding site" evidence="7">
    <location>
        <position position="82"/>
    </location>
    <ligand>
        <name>4-imidazolone-5-propanoate</name>
        <dbReference type="ChEBI" id="CHEBI:77893"/>
    </ligand>
</feature>
<comment type="function">
    <text evidence="7">Catalyzes the hydrolytic cleavage of the carbon-nitrogen bond in imidazolone-5-propanoate to yield N-formimidoyl-L-glutamate. It is the third step in the universal histidine degradation pathway.</text>
</comment>
<evidence type="ECO:0000256" key="3">
    <source>
        <dbReference type="ARBA" id="ARBA00022801"/>
    </source>
</evidence>
<dbReference type="NCBIfam" id="TIGR01224">
    <property type="entry name" value="hutI"/>
    <property type="match status" value="1"/>
</dbReference>
<feature type="binding site" evidence="7">
    <location>
        <position position="244"/>
    </location>
    <ligand>
        <name>Fe(3+)</name>
        <dbReference type="ChEBI" id="CHEBI:29034"/>
    </ligand>
</feature>
<comment type="pathway">
    <text evidence="7">Amino-acid degradation; L-histidine degradation into L-glutamate; N-formimidoyl-L-glutamate from L-histidine: step 3/3.</text>
</comment>
<evidence type="ECO:0000256" key="5">
    <source>
        <dbReference type="ARBA" id="ARBA00022833"/>
    </source>
</evidence>
<feature type="binding site" evidence="7">
    <location>
        <position position="322"/>
    </location>
    <ligand>
        <name>N-formimidoyl-L-glutamate</name>
        <dbReference type="ChEBI" id="CHEBI:58928"/>
    </ligand>
</feature>
<feature type="binding site" evidence="7">
    <location>
        <position position="179"/>
    </location>
    <ligand>
        <name>4-imidazolone-5-propanoate</name>
        <dbReference type="ChEBI" id="CHEBI:77893"/>
    </ligand>
</feature>
<dbReference type="HAMAP" id="MF_00372">
    <property type="entry name" value="HutI"/>
    <property type="match status" value="1"/>
</dbReference>
<feature type="binding site" evidence="7">
    <location>
        <position position="244"/>
    </location>
    <ligand>
        <name>Zn(2+)</name>
        <dbReference type="ChEBI" id="CHEBI:29105"/>
    </ligand>
</feature>
<comment type="subcellular location">
    <subcellularLocation>
        <location evidence="7">Cytoplasm</location>
    </subcellularLocation>
</comment>
<feature type="binding site" evidence="7">
    <location>
        <position position="318"/>
    </location>
    <ligand>
        <name>Fe(3+)</name>
        <dbReference type="ChEBI" id="CHEBI:29034"/>
    </ligand>
</feature>
<accession>A0ABZ2LGJ7</accession>
<evidence type="ECO:0000313" key="10">
    <source>
        <dbReference type="Proteomes" id="UP001374803"/>
    </source>
</evidence>
<comment type="cofactor">
    <cofactor evidence="7">
        <name>Zn(2+)</name>
        <dbReference type="ChEBI" id="CHEBI:29105"/>
    </cofactor>
    <cofactor evidence="7">
        <name>Fe(3+)</name>
        <dbReference type="ChEBI" id="CHEBI:29034"/>
    </cofactor>
    <text evidence="7">Binds 1 zinc or iron ion per subunit.</text>
</comment>
<dbReference type="SUPFAM" id="SSF51338">
    <property type="entry name" value="Composite domain of metallo-dependent hydrolases"/>
    <property type="match status" value="1"/>
</dbReference>
<evidence type="ECO:0000256" key="1">
    <source>
        <dbReference type="ARBA" id="ARBA00012864"/>
    </source>
</evidence>
<evidence type="ECO:0000256" key="2">
    <source>
        <dbReference type="ARBA" id="ARBA00022723"/>
    </source>
</evidence>
<dbReference type="Pfam" id="PF01979">
    <property type="entry name" value="Amidohydro_1"/>
    <property type="match status" value="1"/>
</dbReference>
<dbReference type="EMBL" id="CP089983">
    <property type="protein sequence ID" value="WXB10057.1"/>
    <property type="molecule type" value="Genomic_DNA"/>
</dbReference>
<evidence type="ECO:0000256" key="4">
    <source>
        <dbReference type="ARBA" id="ARBA00022808"/>
    </source>
</evidence>
<evidence type="ECO:0000256" key="7">
    <source>
        <dbReference type="HAMAP-Rule" id="MF_00372"/>
    </source>
</evidence>
<dbReference type="InterPro" id="IPR006680">
    <property type="entry name" value="Amidohydro-rel"/>
</dbReference>
<comment type="catalytic activity">
    <reaction evidence="7">
        <text>4-imidazolone-5-propanoate + H2O = N-formimidoyl-L-glutamate</text>
        <dbReference type="Rhea" id="RHEA:23660"/>
        <dbReference type="ChEBI" id="CHEBI:15377"/>
        <dbReference type="ChEBI" id="CHEBI:58928"/>
        <dbReference type="ChEBI" id="CHEBI:77893"/>
        <dbReference type="EC" id="3.5.2.7"/>
    </reaction>
</comment>
<feature type="binding site" evidence="7">
    <location>
        <position position="75"/>
    </location>
    <ligand>
        <name>Fe(3+)</name>
        <dbReference type="ChEBI" id="CHEBI:29034"/>
    </ligand>
</feature>
<dbReference type="PANTHER" id="PTHR42752:SF1">
    <property type="entry name" value="IMIDAZOLONEPROPIONASE-RELATED"/>
    <property type="match status" value="1"/>
</dbReference>
<dbReference type="Gene3D" id="2.30.40.10">
    <property type="entry name" value="Urease, subunit C, domain 1"/>
    <property type="match status" value="1"/>
</dbReference>
<comment type="similarity">
    <text evidence="7">Belongs to the metallo-dependent hydrolases superfamily. HutI family.</text>
</comment>
<reference evidence="9" key="1">
    <citation type="submission" date="2021-12" db="EMBL/GenBank/DDBJ databases">
        <title>Discovery of the Pendulisporaceae a myxobacterial family with distinct sporulation behavior and unique specialized metabolism.</title>
        <authorList>
            <person name="Garcia R."/>
            <person name="Popoff A."/>
            <person name="Bader C.D."/>
            <person name="Loehr J."/>
            <person name="Walesch S."/>
            <person name="Walt C."/>
            <person name="Boldt J."/>
            <person name="Bunk B."/>
            <person name="Haeckl F.J.F.P.J."/>
            <person name="Gunesch A.P."/>
            <person name="Birkelbach J."/>
            <person name="Nuebel U."/>
            <person name="Pietschmann T."/>
            <person name="Bach T."/>
            <person name="Mueller R."/>
        </authorList>
    </citation>
    <scope>NUCLEOTIDE SEQUENCE</scope>
    <source>
        <strain evidence="9">MSr11367</strain>
    </source>
</reference>
<keyword evidence="10" id="KW-1185">Reference proteome</keyword>
<evidence type="ECO:0000259" key="8">
    <source>
        <dbReference type="Pfam" id="PF01979"/>
    </source>
</evidence>
<evidence type="ECO:0000256" key="6">
    <source>
        <dbReference type="ARBA" id="ARBA00023004"/>
    </source>
</evidence>
<protein>
    <recommendedName>
        <fullName evidence="1 7">Imidazolonepropionase</fullName>
        <ecNumber evidence="1 7">3.5.2.7</ecNumber>
    </recommendedName>
    <alternativeName>
        <fullName evidence="7">Imidazolone-5-propionate hydrolase</fullName>
    </alternativeName>
</protein>
<keyword evidence="3 7" id="KW-0378">Hydrolase</keyword>
<feature type="binding site" evidence="7">
    <location>
        <position position="320"/>
    </location>
    <ligand>
        <name>N-formimidoyl-L-glutamate</name>
        <dbReference type="ChEBI" id="CHEBI:58928"/>
    </ligand>
</feature>
<dbReference type="InterPro" id="IPR011059">
    <property type="entry name" value="Metal-dep_hydrolase_composite"/>
</dbReference>
<gene>
    <name evidence="7 9" type="primary">hutI</name>
    <name evidence="9" type="ORF">LVJ94_22870</name>
</gene>
<keyword evidence="6 7" id="KW-0408">Iron</keyword>
<feature type="binding site" evidence="7">
    <location>
        <position position="145"/>
    </location>
    <ligand>
        <name>4-imidazolone-5-propanoate</name>
        <dbReference type="ChEBI" id="CHEBI:77893"/>
    </ligand>
</feature>
<dbReference type="GO" id="GO:0050480">
    <property type="term" value="F:imidazolonepropionase activity"/>
    <property type="evidence" value="ECO:0007669"/>
    <property type="project" value="UniProtKB-EC"/>
</dbReference>
<keyword evidence="2 7" id="KW-0479">Metal-binding</keyword>
<organism evidence="9 10">
    <name type="scientific">Pendulispora rubella</name>
    <dbReference type="NCBI Taxonomy" id="2741070"/>
    <lineage>
        <taxon>Bacteria</taxon>
        <taxon>Pseudomonadati</taxon>
        <taxon>Myxococcota</taxon>
        <taxon>Myxococcia</taxon>
        <taxon>Myxococcales</taxon>
        <taxon>Sorangiineae</taxon>
        <taxon>Pendulisporaceae</taxon>
        <taxon>Pendulispora</taxon>
    </lineage>
</organism>
<feature type="binding site" evidence="7">
    <location>
        <position position="247"/>
    </location>
    <ligand>
        <name>4-imidazolone-5-propanoate</name>
        <dbReference type="ChEBI" id="CHEBI:77893"/>
    </ligand>
</feature>
<feature type="binding site" evidence="7">
    <location>
        <position position="318"/>
    </location>
    <ligand>
        <name>Zn(2+)</name>
        <dbReference type="ChEBI" id="CHEBI:29105"/>
    </ligand>
</feature>
<dbReference type="InterPro" id="IPR032466">
    <property type="entry name" value="Metal_Hydrolase"/>
</dbReference>
<keyword evidence="5 7" id="KW-0862">Zinc</keyword>
<name>A0ABZ2LGJ7_9BACT</name>
<dbReference type="Gene3D" id="3.20.20.140">
    <property type="entry name" value="Metal-dependent hydrolases"/>
    <property type="match status" value="1"/>
</dbReference>
<dbReference type="Proteomes" id="UP001374803">
    <property type="component" value="Chromosome"/>
</dbReference>
<dbReference type="PANTHER" id="PTHR42752">
    <property type="entry name" value="IMIDAZOLONEPROPIONASE"/>
    <property type="match status" value="1"/>
</dbReference>
<dbReference type="EC" id="3.5.2.7" evidence="1 7"/>
<feature type="binding site" evidence="7">
    <location>
        <position position="145"/>
    </location>
    <ligand>
        <name>N-formimidoyl-L-glutamate</name>
        <dbReference type="ChEBI" id="CHEBI:58928"/>
    </ligand>
</feature>
<feature type="binding site" evidence="7">
    <location>
        <position position="323"/>
    </location>
    <ligand>
        <name>4-imidazolone-5-propanoate</name>
        <dbReference type="ChEBI" id="CHEBI:77893"/>
    </ligand>
</feature>
<feature type="binding site" evidence="7">
    <location>
        <position position="73"/>
    </location>
    <ligand>
        <name>Zn(2+)</name>
        <dbReference type="ChEBI" id="CHEBI:29105"/>
    </ligand>
</feature>
<proteinExistence type="inferred from homology"/>
<keyword evidence="4 7" id="KW-0369">Histidine metabolism</keyword>
<keyword evidence="7" id="KW-0963">Cytoplasm</keyword>